<name>A0ACA9RU88_9GLOM</name>
<dbReference type="EMBL" id="CAJVQC010071592">
    <property type="protein sequence ID" value="CAG8810730.1"/>
    <property type="molecule type" value="Genomic_DNA"/>
</dbReference>
<evidence type="ECO:0000313" key="2">
    <source>
        <dbReference type="Proteomes" id="UP000789920"/>
    </source>
</evidence>
<accession>A0ACA9RU88</accession>
<protein>
    <submittedName>
        <fullName evidence="1">31640_t:CDS:1</fullName>
    </submittedName>
</protein>
<gene>
    <name evidence="1" type="ORF">RPERSI_LOCUS23142</name>
</gene>
<feature type="non-terminal residue" evidence="1">
    <location>
        <position position="1"/>
    </location>
</feature>
<comment type="caution">
    <text evidence="1">The sequence shown here is derived from an EMBL/GenBank/DDBJ whole genome shotgun (WGS) entry which is preliminary data.</text>
</comment>
<organism evidence="1 2">
    <name type="scientific">Racocetra persica</name>
    <dbReference type="NCBI Taxonomy" id="160502"/>
    <lineage>
        <taxon>Eukaryota</taxon>
        <taxon>Fungi</taxon>
        <taxon>Fungi incertae sedis</taxon>
        <taxon>Mucoromycota</taxon>
        <taxon>Glomeromycotina</taxon>
        <taxon>Glomeromycetes</taxon>
        <taxon>Diversisporales</taxon>
        <taxon>Gigasporaceae</taxon>
        <taxon>Racocetra</taxon>
    </lineage>
</organism>
<dbReference type="Proteomes" id="UP000789920">
    <property type="component" value="Unassembled WGS sequence"/>
</dbReference>
<reference evidence="1" key="1">
    <citation type="submission" date="2021-06" db="EMBL/GenBank/DDBJ databases">
        <authorList>
            <person name="Kallberg Y."/>
            <person name="Tangrot J."/>
            <person name="Rosling A."/>
        </authorList>
    </citation>
    <scope>NUCLEOTIDE SEQUENCE</scope>
    <source>
        <strain evidence="1">MA461A</strain>
    </source>
</reference>
<proteinExistence type="predicted"/>
<evidence type="ECO:0000313" key="1">
    <source>
        <dbReference type="EMBL" id="CAG8810730.1"/>
    </source>
</evidence>
<keyword evidence="2" id="KW-1185">Reference proteome</keyword>
<sequence length="218" mass="24759">IKKTKDEPKIIIKNRIKKTKDEPKIIIKNRIKKIKDEQKINAVRNKNKILQNENKKLNNEIKKLNNVIKRLNKLNNKSLKNQKSPSNVEIGKSFENEISKILKSKGVLCYVVGGSGDYGIDIFAIYKQKLILIQCKCQESSLGTEVVIKMHSAINMIDGCFGVIVYDSRKLVHNDSRKLVHNDSSLTPNASSFLQGICPQVKIATEKDIFQCIVKMIP</sequence>